<protein>
    <submittedName>
        <fullName evidence="8">Small multidrug resistance protein</fullName>
    </submittedName>
</protein>
<evidence type="ECO:0000313" key="9">
    <source>
        <dbReference type="Proteomes" id="UP000019270"/>
    </source>
</evidence>
<dbReference type="eggNOG" id="COG2076">
    <property type="taxonomic scope" value="Bacteria"/>
</dbReference>
<keyword evidence="4 7" id="KW-1133">Transmembrane helix</keyword>
<keyword evidence="5 7" id="KW-0472">Membrane</keyword>
<keyword evidence="2" id="KW-1003">Cell membrane</keyword>
<evidence type="ECO:0000256" key="4">
    <source>
        <dbReference type="ARBA" id="ARBA00022989"/>
    </source>
</evidence>
<dbReference type="GO" id="GO:0005886">
    <property type="term" value="C:plasma membrane"/>
    <property type="evidence" value="ECO:0007669"/>
    <property type="project" value="UniProtKB-SubCell"/>
</dbReference>
<evidence type="ECO:0000256" key="1">
    <source>
        <dbReference type="ARBA" id="ARBA00004651"/>
    </source>
</evidence>
<evidence type="ECO:0000256" key="3">
    <source>
        <dbReference type="ARBA" id="ARBA00022692"/>
    </source>
</evidence>
<evidence type="ECO:0000313" key="8">
    <source>
        <dbReference type="EMBL" id="EWG10205.1"/>
    </source>
</evidence>
<evidence type="ECO:0000256" key="2">
    <source>
        <dbReference type="ARBA" id="ARBA00022475"/>
    </source>
</evidence>
<accession>W7KS02</accession>
<dbReference type="InterPro" id="IPR037185">
    <property type="entry name" value="EmrE-like"/>
</dbReference>
<dbReference type="EMBL" id="APVL01000011">
    <property type="protein sequence ID" value="EWG10205.1"/>
    <property type="molecule type" value="Genomic_DNA"/>
</dbReference>
<evidence type="ECO:0000256" key="5">
    <source>
        <dbReference type="ARBA" id="ARBA00023136"/>
    </source>
</evidence>
<dbReference type="PATRIC" id="fig|1307436.3.peg.3416"/>
<dbReference type="InterPro" id="IPR000390">
    <property type="entry name" value="Small_drug/metabolite_transptr"/>
</dbReference>
<keyword evidence="3 6" id="KW-0812">Transmembrane</keyword>
<gene>
    <name evidence="8" type="ORF">PBF_15944</name>
</gene>
<dbReference type="GO" id="GO:0022857">
    <property type="term" value="F:transmembrane transporter activity"/>
    <property type="evidence" value="ECO:0007669"/>
    <property type="project" value="InterPro"/>
</dbReference>
<sequence length="175" mass="19286">MPVNLIKRFSRVPQLQLAWSERKLIAFMAMPRRDKSLGDTDHQISSGLFSFSGNTIRLKGADFMQWLKVFIAAFFEVFWVIGLKHADDPLSWAGTILCIAVSFYLMIMAGKVLPVGTVYAVFVGMGTAGTVLSEIIFFGEPLKLSKIILVLILLLGVLGLKLVTNEDESKGAESS</sequence>
<comment type="similarity">
    <text evidence="6">Belongs to the drug/metabolite transporter (DMT) superfamily. Small multidrug resistance (SMR) (TC 2.A.7.1) family.</text>
</comment>
<dbReference type="InterPro" id="IPR045324">
    <property type="entry name" value="Small_multidrug_res"/>
</dbReference>
<evidence type="ECO:0000256" key="6">
    <source>
        <dbReference type="RuleBase" id="RU003942"/>
    </source>
</evidence>
<dbReference type="PANTHER" id="PTHR30561:SF7">
    <property type="entry name" value="GUANIDINIUM EFFLUX SYSTEM SUBUNIT GDNC-RELATED"/>
    <property type="match status" value="1"/>
</dbReference>
<dbReference type="PANTHER" id="PTHR30561">
    <property type="entry name" value="SMR FAMILY PROTON-DEPENDENT DRUG EFFLUX TRANSPORTER SUGE"/>
    <property type="match status" value="1"/>
</dbReference>
<feature type="transmembrane region" description="Helical" evidence="7">
    <location>
        <begin position="89"/>
        <end position="107"/>
    </location>
</feature>
<comment type="subcellular location">
    <subcellularLocation>
        <location evidence="1 6">Cell membrane</location>
        <topology evidence="1 6">Multi-pass membrane protein</topology>
    </subcellularLocation>
</comment>
<organism evidence="8 9">
    <name type="scientific">Cytobacillus firmus DS1</name>
    <dbReference type="NCBI Taxonomy" id="1307436"/>
    <lineage>
        <taxon>Bacteria</taxon>
        <taxon>Bacillati</taxon>
        <taxon>Bacillota</taxon>
        <taxon>Bacilli</taxon>
        <taxon>Bacillales</taxon>
        <taxon>Bacillaceae</taxon>
        <taxon>Cytobacillus</taxon>
    </lineage>
</organism>
<feature type="transmembrane region" description="Helical" evidence="7">
    <location>
        <begin position="66"/>
        <end position="83"/>
    </location>
</feature>
<dbReference type="Proteomes" id="UP000019270">
    <property type="component" value="Unassembled WGS sequence"/>
</dbReference>
<dbReference type="SUPFAM" id="SSF103481">
    <property type="entry name" value="Multidrug resistance efflux transporter EmrE"/>
    <property type="match status" value="1"/>
</dbReference>
<feature type="transmembrane region" description="Helical" evidence="7">
    <location>
        <begin position="144"/>
        <end position="163"/>
    </location>
</feature>
<evidence type="ECO:0000256" key="7">
    <source>
        <dbReference type="SAM" id="Phobius"/>
    </source>
</evidence>
<comment type="caution">
    <text evidence="8">The sequence shown here is derived from an EMBL/GenBank/DDBJ whole genome shotgun (WGS) entry which is preliminary data.</text>
</comment>
<feature type="transmembrane region" description="Helical" evidence="7">
    <location>
        <begin position="119"/>
        <end position="138"/>
    </location>
</feature>
<reference evidence="8 9" key="2">
    <citation type="journal article" date="2016" name="Sci. Rep.">
        <title>A novel serine protease, Sep1, from Bacillus firmus DS-1 has nematicidal activity and degrades multiple intestinal-associated nematode proteins.</title>
        <authorList>
            <person name="Geng C."/>
            <person name="Nie X."/>
            <person name="Tang Z."/>
            <person name="Zhang Y."/>
            <person name="Lin J."/>
            <person name="Sun M."/>
            <person name="Peng D."/>
        </authorList>
    </citation>
    <scope>NUCLEOTIDE SEQUENCE [LARGE SCALE GENOMIC DNA]</scope>
    <source>
        <strain evidence="8 9">DS1</strain>
    </source>
</reference>
<name>W7KS02_CYTFI</name>
<dbReference type="AlphaFoldDB" id="W7KS02"/>
<reference evidence="9" key="1">
    <citation type="submission" date="2013-03" db="EMBL/GenBank/DDBJ databases">
        <title>Draft genome sequence of Bacillus firmus DS1.</title>
        <authorList>
            <person name="Peng D."/>
            <person name="Zhu L."/>
            <person name="Sun M."/>
        </authorList>
    </citation>
    <scope>NUCLEOTIDE SEQUENCE [LARGE SCALE GENOMIC DNA]</scope>
    <source>
        <strain evidence="9">DS1</strain>
    </source>
</reference>
<dbReference type="Gene3D" id="1.10.3730.20">
    <property type="match status" value="1"/>
</dbReference>
<dbReference type="Pfam" id="PF00893">
    <property type="entry name" value="Multi_Drug_Res"/>
    <property type="match status" value="1"/>
</dbReference>
<proteinExistence type="inferred from homology"/>